<dbReference type="EMBL" id="JAGSGD010000001">
    <property type="protein sequence ID" value="MBR7617934.1"/>
    <property type="molecule type" value="Genomic_DNA"/>
</dbReference>
<evidence type="ECO:0000313" key="1">
    <source>
        <dbReference type="EMBL" id="MBR7617934.1"/>
    </source>
</evidence>
<organism evidence="1 2">
    <name type="scientific">Phenylobacterium glaciei</name>
    <dbReference type="NCBI Taxonomy" id="2803784"/>
    <lineage>
        <taxon>Bacteria</taxon>
        <taxon>Pseudomonadati</taxon>
        <taxon>Pseudomonadota</taxon>
        <taxon>Alphaproteobacteria</taxon>
        <taxon>Caulobacterales</taxon>
        <taxon>Caulobacteraceae</taxon>
        <taxon>Phenylobacterium</taxon>
    </lineage>
</organism>
<dbReference type="InterPro" id="IPR049253">
    <property type="entry name" value="DUF6886"/>
</dbReference>
<evidence type="ECO:0000313" key="2">
    <source>
        <dbReference type="Proteomes" id="UP000622580"/>
    </source>
</evidence>
<comment type="caution">
    <text evidence="1">The sequence shown here is derived from an EMBL/GenBank/DDBJ whole genome shotgun (WGS) entry which is preliminary data.</text>
</comment>
<dbReference type="AlphaFoldDB" id="A0A941CYN7"/>
<sequence>MRLFHFSDDPGIACFVPRPVLVPSTRPPGRDWLNGPLVWAIDETTQPLYFFPRDCPRILLWPTPATTAQDRDRWFGTSAARMIAHVEWAWFDRLSRESLYRYELSAETFEDLDDAGMWVSRQAVTPLAVETLTDLPAMMAAHGVELRLVESLVPLREVWSTSLHASGNRLRNAQGWAATPDAPTR</sequence>
<gene>
    <name evidence="1" type="ORF">JKL49_00915</name>
</gene>
<dbReference type="Proteomes" id="UP000622580">
    <property type="component" value="Unassembled WGS sequence"/>
</dbReference>
<name>A0A941CYN7_9CAUL</name>
<reference evidence="1" key="1">
    <citation type="submission" date="2021-04" db="EMBL/GenBank/DDBJ databases">
        <title>Draft genome assembly of strain Phenylobacterium sp. 20VBR1 using MiniION and Illumina platforms.</title>
        <authorList>
            <person name="Thomas F.A."/>
            <person name="Krishnan K.P."/>
            <person name="Sinha R.K."/>
        </authorList>
    </citation>
    <scope>NUCLEOTIDE SEQUENCE</scope>
    <source>
        <strain evidence="1">20VBR1</strain>
    </source>
</reference>
<dbReference type="RefSeq" id="WP_215337561.1">
    <property type="nucleotide sequence ID" value="NZ_JAGSGD010000001.1"/>
</dbReference>
<keyword evidence="2" id="KW-1185">Reference proteome</keyword>
<accession>A0A941CYN7</accession>
<proteinExistence type="predicted"/>
<dbReference type="Pfam" id="PF21820">
    <property type="entry name" value="DUF6886"/>
    <property type="match status" value="1"/>
</dbReference>
<protein>
    <submittedName>
        <fullName evidence="1">Uncharacterized protein</fullName>
    </submittedName>
</protein>